<dbReference type="AlphaFoldDB" id="A0A4W3H1V2"/>
<feature type="region of interest" description="Disordered" evidence="5">
    <location>
        <begin position="59"/>
        <end position="93"/>
    </location>
</feature>
<dbReference type="PANTHER" id="PTHR12326:SF10">
    <property type="entry name" value="PLECKSTRIN HOMOLOGY DOMAIN-CONTAINING FAMILY M MEMBER 3"/>
    <property type="match status" value="1"/>
</dbReference>
<feature type="domain" description="PH" evidence="6">
    <location>
        <begin position="347"/>
        <end position="442"/>
    </location>
</feature>
<keyword evidence="3" id="KW-0863">Zinc-finger</keyword>
<dbReference type="SMART" id="SM00233">
    <property type="entry name" value="PH"/>
    <property type="match status" value="2"/>
</dbReference>
<reference evidence="7" key="4">
    <citation type="submission" date="2025-08" db="UniProtKB">
        <authorList>
            <consortium name="Ensembl"/>
        </authorList>
    </citation>
    <scope>IDENTIFICATION</scope>
</reference>
<name>A0A4W3H1V2_CALMI</name>
<dbReference type="PROSITE" id="PS50003">
    <property type="entry name" value="PH_DOMAIN"/>
    <property type="match status" value="2"/>
</dbReference>
<dbReference type="STRING" id="7868.ENSCMIP00000009701"/>
<keyword evidence="1" id="KW-0479">Metal-binding</keyword>
<keyword evidence="8" id="KW-1185">Reference proteome</keyword>
<dbReference type="GeneTree" id="ENSGT00940000159743"/>
<accession>A0A4W3H1V2</accession>
<dbReference type="InterPro" id="IPR011993">
    <property type="entry name" value="PH-like_dom_sf"/>
</dbReference>
<keyword evidence="4" id="KW-0862">Zinc</keyword>
<dbReference type="GeneID" id="103176825"/>
<feature type="region of interest" description="Disordered" evidence="5">
    <location>
        <begin position="144"/>
        <end position="168"/>
    </location>
</feature>
<feature type="domain" description="PH" evidence="6">
    <location>
        <begin position="198"/>
        <end position="295"/>
    </location>
</feature>
<reference evidence="8" key="2">
    <citation type="journal article" date="2007" name="PLoS Biol.">
        <title>Survey sequencing and comparative analysis of the elephant shark (Callorhinchus milii) genome.</title>
        <authorList>
            <person name="Venkatesh B."/>
            <person name="Kirkness E.F."/>
            <person name="Loh Y.H."/>
            <person name="Halpern A.L."/>
            <person name="Lee A.P."/>
            <person name="Johnson J."/>
            <person name="Dandona N."/>
            <person name="Viswanathan L.D."/>
            <person name="Tay A."/>
            <person name="Venter J.C."/>
            <person name="Strausberg R.L."/>
            <person name="Brenner S."/>
        </authorList>
    </citation>
    <scope>NUCLEOTIDE SEQUENCE [LARGE SCALE GENOMIC DNA]</scope>
</reference>
<evidence type="ECO:0000313" key="8">
    <source>
        <dbReference type="Proteomes" id="UP000314986"/>
    </source>
</evidence>
<gene>
    <name evidence="7" type="primary">plekhm3</name>
</gene>
<dbReference type="Ensembl" id="ENSCMIT00000009962.1">
    <property type="protein sequence ID" value="ENSCMIP00000009701.1"/>
    <property type="gene ID" value="ENSCMIG00000005125.1"/>
</dbReference>
<evidence type="ECO:0000313" key="7">
    <source>
        <dbReference type="Ensembl" id="ENSCMIP00000009701.1"/>
    </source>
</evidence>
<evidence type="ECO:0000259" key="6">
    <source>
        <dbReference type="PROSITE" id="PS50003"/>
    </source>
</evidence>
<dbReference type="InterPro" id="IPR025258">
    <property type="entry name" value="RH_dom"/>
</dbReference>
<dbReference type="OrthoDB" id="62364at2759"/>
<reference evidence="8" key="3">
    <citation type="journal article" date="2014" name="Nature">
        <title>Elephant shark genome provides unique insights into gnathostome evolution.</title>
        <authorList>
            <consortium name="International Elephant Shark Genome Sequencing Consortium"/>
            <person name="Venkatesh B."/>
            <person name="Lee A.P."/>
            <person name="Ravi V."/>
            <person name="Maurya A.K."/>
            <person name="Lian M.M."/>
            <person name="Swann J.B."/>
            <person name="Ohta Y."/>
            <person name="Flajnik M.F."/>
            <person name="Sutoh Y."/>
            <person name="Kasahara M."/>
            <person name="Hoon S."/>
            <person name="Gangu V."/>
            <person name="Roy S.W."/>
            <person name="Irimia M."/>
            <person name="Korzh V."/>
            <person name="Kondrychyn I."/>
            <person name="Lim Z.W."/>
            <person name="Tay B.H."/>
            <person name="Tohari S."/>
            <person name="Kong K.W."/>
            <person name="Ho S."/>
            <person name="Lorente-Galdos B."/>
            <person name="Quilez J."/>
            <person name="Marques-Bonet T."/>
            <person name="Raney B.J."/>
            <person name="Ingham P.W."/>
            <person name="Tay A."/>
            <person name="Hillier L.W."/>
            <person name="Minx P."/>
            <person name="Boehm T."/>
            <person name="Wilson R.K."/>
            <person name="Brenner S."/>
            <person name="Warren W.C."/>
        </authorList>
    </citation>
    <scope>NUCLEOTIDE SEQUENCE [LARGE SCALE GENOMIC DNA]</scope>
</reference>
<evidence type="ECO:0000256" key="5">
    <source>
        <dbReference type="SAM" id="MobiDB-lite"/>
    </source>
</evidence>
<dbReference type="SUPFAM" id="SSF50729">
    <property type="entry name" value="PH domain-like"/>
    <property type="match status" value="2"/>
</dbReference>
<keyword evidence="2" id="KW-0677">Repeat</keyword>
<dbReference type="Proteomes" id="UP000314986">
    <property type="component" value="Unassembled WGS sequence"/>
</dbReference>
<proteinExistence type="predicted"/>
<dbReference type="Pfam" id="PF13901">
    <property type="entry name" value="RH_dom"/>
    <property type="match status" value="1"/>
</dbReference>
<evidence type="ECO:0000256" key="3">
    <source>
        <dbReference type="ARBA" id="ARBA00022771"/>
    </source>
</evidence>
<dbReference type="GO" id="GO:0008270">
    <property type="term" value="F:zinc ion binding"/>
    <property type="evidence" value="ECO:0007669"/>
    <property type="project" value="UniProtKB-KW"/>
</dbReference>
<sequence length="743" mass="83168">MEEALEADDISPALEATEEFFLFSGIDDRVRSTDIPQREVYGIQEVPVVIGHEVLKTRGEKLQGRDGTSAARATTETRPGGGGPGSQPVRVSGRSLCWSTGSTDFEDRKLSSSCCGVAYGKRNASAKSWSGDRPELCRSQSDIVPSQGQARPGAARAHPPTDSSLTLSIPSFSTSLNGGGEIGTVIQRKSCSQIACQDVLKKGNLARKPDHISLWEECYVELCSRELRVYSLDNRGNWHLCKAYYLRRCQSITVPATHDARVLEVLFSNGAWLQLQARSQQEAEDWRQNLLERVIALRPLVLKDVEHATCNTPPLPPNRDPRTFKAEAALSSIWLGPLPLHSACREGALRIGTLRKLTPQNNWKSYTFILSRSQLKHFGSAGREEEAVVHYKLSQCLDVHLDVTRESATCFKVIFPEEVLFLMADAQREAQEWTDAIAAAMNATWGCGAADHSASRVANTKEVGSQRSKRYSVTSSFLSLLTVIAVEKGLTAQSFRCAGCRRLVGLSYGKAKVCAYSGWYYCQVCHVDDVFLIPARLVHNWDITKHKVSKQAKEFLEYVYEEPLIDIQHENPNLYEHVEALAAVLRVRQQLKSLRAYLFSCRASVAEDLRRRIFPREYILQHVHLYSLADLQQVFEGKLTPFLLKVNKFASAHVYSCSLCSQKGFICEICSNGQVIYPFEGTVTKRCEACGAVFHAECKSKALPCPRCVHRELQKRPRSFWRNLDLDENFELCNAFELAYPST</sequence>
<evidence type="ECO:0000256" key="1">
    <source>
        <dbReference type="ARBA" id="ARBA00022723"/>
    </source>
</evidence>
<evidence type="ECO:0000256" key="4">
    <source>
        <dbReference type="ARBA" id="ARBA00022833"/>
    </source>
</evidence>
<dbReference type="Pfam" id="PF00169">
    <property type="entry name" value="PH"/>
    <property type="match status" value="2"/>
</dbReference>
<dbReference type="CTD" id="389072"/>
<dbReference type="OMA" id="KECYVEL"/>
<dbReference type="InParanoid" id="A0A4W3H1V2"/>
<dbReference type="PANTHER" id="PTHR12326">
    <property type="entry name" value="PLECKSTRIN HOMOLOGY DOMAIN CONTAINING PROTEIN"/>
    <property type="match status" value="1"/>
</dbReference>
<dbReference type="InterPro" id="IPR051366">
    <property type="entry name" value="DEF8"/>
</dbReference>
<dbReference type="SMART" id="SM01175">
    <property type="entry name" value="DUF4206"/>
    <property type="match status" value="1"/>
</dbReference>
<organism evidence="7 8">
    <name type="scientific">Callorhinchus milii</name>
    <name type="common">Ghost shark</name>
    <dbReference type="NCBI Taxonomy" id="7868"/>
    <lineage>
        <taxon>Eukaryota</taxon>
        <taxon>Metazoa</taxon>
        <taxon>Chordata</taxon>
        <taxon>Craniata</taxon>
        <taxon>Vertebrata</taxon>
        <taxon>Chondrichthyes</taxon>
        <taxon>Holocephali</taxon>
        <taxon>Chimaeriformes</taxon>
        <taxon>Callorhinchidae</taxon>
        <taxon>Callorhinchus</taxon>
    </lineage>
</organism>
<dbReference type="KEGG" id="cmk:103176825"/>
<evidence type="ECO:0000256" key="2">
    <source>
        <dbReference type="ARBA" id="ARBA00022737"/>
    </source>
</evidence>
<dbReference type="Gene3D" id="2.30.29.30">
    <property type="entry name" value="Pleckstrin-homology domain (PH domain)/Phosphotyrosine-binding domain (PTB)"/>
    <property type="match status" value="2"/>
</dbReference>
<reference evidence="8" key="1">
    <citation type="journal article" date="2006" name="Science">
        <title>Ancient noncoding elements conserved in the human genome.</title>
        <authorList>
            <person name="Venkatesh B."/>
            <person name="Kirkness E.F."/>
            <person name="Loh Y.H."/>
            <person name="Halpern A.L."/>
            <person name="Lee A.P."/>
            <person name="Johnson J."/>
            <person name="Dandona N."/>
            <person name="Viswanathan L.D."/>
            <person name="Tay A."/>
            <person name="Venter J.C."/>
            <person name="Strausberg R.L."/>
            <person name="Brenner S."/>
        </authorList>
    </citation>
    <scope>NUCLEOTIDE SEQUENCE [LARGE SCALE GENOMIC DNA]</scope>
</reference>
<dbReference type="InterPro" id="IPR001849">
    <property type="entry name" value="PH_domain"/>
</dbReference>
<protein>
    <submittedName>
        <fullName evidence="7">Pleckstrin homology domain containing M3</fullName>
    </submittedName>
</protein>
<reference evidence="7" key="5">
    <citation type="submission" date="2025-09" db="UniProtKB">
        <authorList>
            <consortium name="Ensembl"/>
        </authorList>
    </citation>
    <scope>IDENTIFICATION</scope>
</reference>